<evidence type="ECO:0000256" key="4">
    <source>
        <dbReference type="ARBA" id="ARBA00022692"/>
    </source>
</evidence>
<dbReference type="RefSeq" id="WP_193530437.1">
    <property type="nucleotide sequence ID" value="NZ_JADCJZ010000003.1"/>
</dbReference>
<keyword evidence="9" id="KW-1185">Reference proteome</keyword>
<evidence type="ECO:0000256" key="6">
    <source>
        <dbReference type="ARBA" id="ARBA00023136"/>
    </source>
</evidence>
<sequence>MPFVVINFAVSDLIGVGSSVVITLLLGRGERRQANNAFSCSVLLIVGLGIALGAALFATAPTIMSLMGATGELAELAVSYLRVYALWSPPTTPFYAMDNYMRISGYLKANMALCVLMSALALVFEVLFLGVLGWGIWAAGLACSLAILFCLVPELVPFVMRRATLAFCRPP</sequence>
<comment type="subcellular location">
    <subcellularLocation>
        <location evidence="1">Cell membrane</location>
        <topology evidence="1">Multi-pass membrane protein</topology>
    </subcellularLocation>
</comment>
<feature type="transmembrane region" description="Helical" evidence="7">
    <location>
        <begin position="6"/>
        <end position="26"/>
    </location>
</feature>
<dbReference type="PANTHER" id="PTHR43549">
    <property type="entry name" value="MULTIDRUG RESISTANCE PROTEIN YPNP-RELATED"/>
    <property type="match status" value="1"/>
</dbReference>
<keyword evidence="5 7" id="KW-1133">Transmembrane helix</keyword>
<dbReference type="Pfam" id="PF01554">
    <property type="entry name" value="MatE"/>
    <property type="match status" value="1"/>
</dbReference>
<proteinExistence type="predicted"/>
<comment type="caution">
    <text evidence="8">The sequence shown here is derived from an EMBL/GenBank/DDBJ whole genome shotgun (WGS) entry which is preliminary data.</text>
</comment>
<dbReference type="EMBL" id="JADCJZ010000003">
    <property type="protein sequence ID" value="MBE5024811.1"/>
    <property type="molecule type" value="Genomic_DNA"/>
</dbReference>
<feature type="transmembrane region" description="Helical" evidence="7">
    <location>
        <begin position="80"/>
        <end position="97"/>
    </location>
</feature>
<dbReference type="PANTHER" id="PTHR43549:SF2">
    <property type="entry name" value="MULTIDRUG RESISTANCE PROTEIN NORM-RELATED"/>
    <property type="match status" value="1"/>
</dbReference>
<evidence type="ECO:0000256" key="5">
    <source>
        <dbReference type="ARBA" id="ARBA00022989"/>
    </source>
</evidence>
<keyword evidence="3" id="KW-1003">Cell membrane</keyword>
<keyword evidence="6 7" id="KW-0472">Membrane</keyword>
<dbReference type="InterPro" id="IPR002528">
    <property type="entry name" value="MATE_fam"/>
</dbReference>
<keyword evidence="2" id="KW-0813">Transport</keyword>
<gene>
    <name evidence="8" type="ORF">INF26_08115</name>
</gene>
<evidence type="ECO:0000256" key="3">
    <source>
        <dbReference type="ARBA" id="ARBA00022475"/>
    </source>
</evidence>
<feature type="transmembrane region" description="Helical" evidence="7">
    <location>
        <begin position="109"/>
        <end position="128"/>
    </location>
</feature>
<protein>
    <submittedName>
        <fullName evidence="8">Uncharacterized protein</fullName>
    </submittedName>
</protein>
<organism evidence="8 9">
    <name type="scientific">Thermophilibacter gallinarum</name>
    <dbReference type="NCBI Taxonomy" id="2779357"/>
    <lineage>
        <taxon>Bacteria</taxon>
        <taxon>Bacillati</taxon>
        <taxon>Actinomycetota</taxon>
        <taxon>Coriobacteriia</taxon>
        <taxon>Coriobacteriales</taxon>
        <taxon>Atopobiaceae</taxon>
        <taxon>Thermophilibacter</taxon>
    </lineage>
</organism>
<feature type="transmembrane region" description="Helical" evidence="7">
    <location>
        <begin position="38"/>
        <end position="60"/>
    </location>
</feature>
<evidence type="ECO:0000256" key="1">
    <source>
        <dbReference type="ARBA" id="ARBA00004651"/>
    </source>
</evidence>
<name>A0ABR9QUR3_9ACTN</name>
<evidence type="ECO:0000256" key="7">
    <source>
        <dbReference type="SAM" id="Phobius"/>
    </source>
</evidence>
<accession>A0ABR9QUR3</accession>
<dbReference type="InterPro" id="IPR052031">
    <property type="entry name" value="Membrane_Transporter-Flippase"/>
</dbReference>
<keyword evidence="4 7" id="KW-0812">Transmembrane</keyword>
<dbReference type="Proteomes" id="UP001194273">
    <property type="component" value="Unassembled WGS sequence"/>
</dbReference>
<feature type="transmembrane region" description="Helical" evidence="7">
    <location>
        <begin position="134"/>
        <end position="152"/>
    </location>
</feature>
<evidence type="ECO:0000256" key="2">
    <source>
        <dbReference type="ARBA" id="ARBA00022448"/>
    </source>
</evidence>
<reference evidence="8 9" key="1">
    <citation type="submission" date="2020-10" db="EMBL/GenBank/DDBJ databases">
        <title>ChiBAC.</title>
        <authorList>
            <person name="Zenner C."/>
            <person name="Hitch T.C.A."/>
            <person name="Clavel T."/>
        </authorList>
    </citation>
    <scope>NUCLEOTIDE SEQUENCE [LARGE SCALE GENOMIC DNA]</scope>
    <source>
        <strain evidence="8 9">DSM 107455</strain>
    </source>
</reference>
<evidence type="ECO:0000313" key="9">
    <source>
        <dbReference type="Proteomes" id="UP001194273"/>
    </source>
</evidence>
<evidence type="ECO:0000313" key="8">
    <source>
        <dbReference type="EMBL" id="MBE5024811.1"/>
    </source>
</evidence>